<organism evidence="6 7">
    <name type="scientific">Piscinibacter gummiphilus</name>
    <dbReference type="NCBI Taxonomy" id="946333"/>
    <lineage>
        <taxon>Bacteria</taxon>
        <taxon>Pseudomonadati</taxon>
        <taxon>Pseudomonadota</taxon>
        <taxon>Betaproteobacteria</taxon>
        <taxon>Burkholderiales</taxon>
        <taxon>Sphaerotilaceae</taxon>
        <taxon>Piscinibacter</taxon>
    </lineage>
</organism>
<dbReference type="InterPro" id="IPR050469">
    <property type="entry name" value="Diguanylate_Cyclase"/>
</dbReference>
<dbReference type="Pfam" id="PF00990">
    <property type="entry name" value="GGDEF"/>
    <property type="match status" value="1"/>
</dbReference>
<evidence type="ECO:0000256" key="1">
    <source>
        <dbReference type="ARBA" id="ARBA00012528"/>
    </source>
</evidence>
<keyword evidence="6" id="KW-0548">Nucleotidyltransferase</keyword>
<name>A0ABZ0CVM3_9BURK</name>
<feature type="compositionally biased region" description="Polar residues" evidence="4">
    <location>
        <begin position="591"/>
        <end position="611"/>
    </location>
</feature>
<evidence type="ECO:0000259" key="5">
    <source>
        <dbReference type="PROSITE" id="PS50887"/>
    </source>
</evidence>
<evidence type="ECO:0000313" key="6">
    <source>
        <dbReference type="EMBL" id="WOB09033.1"/>
    </source>
</evidence>
<dbReference type="SMART" id="SM00267">
    <property type="entry name" value="GGDEF"/>
    <property type="match status" value="1"/>
</dbReference>
<keyword evidence="3" id="KW-0175">Coiled coil</keyword>
<dbReference type="Proteomes" id="UP001303946">
    <property type="component" value="Chromosome"/>
</dbReference>
<dbReference type="InterPro" id="IPR019734">
    <property type="entry name" value="TPR_rpt"/>
</dbReference>
<protein>
    <recommendedName>
        <fullName evidence="1">diguanylate cyclase</fullName>
        <ecNumber evidence="1">2.7.7.65</ecNumber>
    </recommendedName>
</protein>
<sequence length="611" mass="67454">MPQPPEHPPASPALATARRAWKLLYQDSTRCIALADQALARALEDRDTLAEGWARLVRGLHLIWYSTPQTAAHELGQAEACFAALGNRPGHLLAEVGIARCLWRDAKYQESLERILPLRAEGLQVLKRDELGMLLNVIAGCYSSLGESEQAFAYMYQALHEAKPTRSNGFEVVLYCNLAHELIQLGDFHQALAYVEQGIARSHQLRNPRLLSVLLINRIICLMGLDRAPEALPDVKQLLDLPADETGRGPTNAHFETMALAALRAGDPTLGRELAARARGNCPEVDVPDEALTLVVAEAEVLRADAKLAEAAQHLQRAESMLHAADAGLSLRVRCLYHAALADACQQLGEPDRALAALREWQRCHVARGHQASRARYQAASLQTELRRLQQHLDETEARRRATEKARAELEAINQQLSQKIDEVEALKSRLERQATRDFLTGLFNRRHLNDVMPQMLAFAQREGQPLAVAIIDLDHFKSVNDRHGHVAGDTLLAAFGALLNENTRQSDVAFRFGGEEFCLLMPGSSAELAQRKVLKLLQAWRRRAFHFETGSLAANTFSAGVADSSSEAESVESLLKVADDRLLEAKRNGRNQVQSQTTPDAAPQPNVSVG</sequence>
<dbReference type="SUPFAM" id="SSF55073">
    <property type="entry name" value="Nucleotide cyclase"/>
    <property type="match status" value="1"/>
</dbReference>
<evidence type="ECO:0000256" key="2">
    <source>
        <dbReference type="ARBA" id="ARBA00034247"/>
    </source>
</evidence>
<dbReference type="Gene3D" id="1.25.40.10">
    <property type="entry name" value="Tetratricopeptide repeat domain"/>
    <property type="match status" value="1"/>
</dbReference>
<dbReference type="PANTHER" id="PTHR45138">
    <property type="entry name" value="REGULATORY COMPONENTS OF SENSORY TRANSDUCTION SYSTEM"/>
    <property type="match status" value="1"/>
</dbReference>
<dbReference type="InterPro" id="IPR011990">
    <property type="entry name" value="TPR-like_helical_dom_sf"/>
</dbReference>
<dbReference type="EMBL" id="CP136336">
    <property type="protein sequence ID" value="WOB09033.1"/>
    <property type="molecule type" value="Genomic_DNA"/>
</dbReference>
<dbReference type="Gene3D" id="3.30.70.270">
    <property type="match status" value="1"/>
</dbReference>
<dbReference type="PROSITE" id="PS50887">
    <property type="entry name" value="GGDEF"/>
    <property type="match status" value="1"/>
</dbReference>
<proteinExistence type="predicted"/>
<comment type="catalytic activity">
    <reaction evidence="2">
        <text>2 GTP = 3',3'-c-di-GMP + 2 diphosphate</text>
        <dbReference type="Rhea" id="RHEA:24898"/>
        <dbReference type="ChEBI" id="CHEBI:33019"/>
        <dbReference type="ChEBI" id="CHEBI:37565"/>
        <dbReference type="ChEBI" id="CHEBI:58805"/>
        <dbReference type="EC" id="2.7.7.65"/>
    </reaction>
</comment>
<dbReference type="InterPro" id="IPR000160">
    <property type="entry name" value="GGDEF_dom"/>
</dbReference>
<dbReference type="Pfam" id="PF13181">
    <property type="entry name" value="TPR_8"/>
    <property type="match status" value="1"/>
</dbReference>
<feature type="coiled-coil region" evidence="3">
    <location>
        <begin position="372"/>
        <end position="437"/>
    </location>
</feature>
<dbReference type="InterPro" id="IPR043128">
    <property type="entry name" value="Rev_trsase/Diguanyl_cyclase"/>
</dbReference>
<dbReference type="PANTHER" id="PTHR45138:SF9">
    <property type="entry name" value="DIGUANYLATE CYCLASE DGCM-RELATED"/>
    <property type="match status" value="1"/>
</dbReference>
<reference evidence="6 7" key="1">
    <citation type="submission" date="2023-10" db="EMBL/GenBank/DDBJ databases">
        <title>Bacteria for the degradation of biodegradable plastic PBAT(Polybutylene adipate terephthalate).</title>
        <authorList>
            <person name="Weon H.-Y."/>
            <person name="Yeon J."/>
        </authorList>
    </citation>
    <scope>NUCLEOTIDE SEQUENCE [LARGE SCALE GENOMIC DNA]</scope>
    <source>
        <strain evidence="6 7">SBD 7-3</strain>
    </source>
</reference>
<dbReference type="CDD" id="cd01949">
    <property type="entry name" value="GGDEF"/>
    <property type="match status" value="1"/>
</dbReference>
<feature type="region of interest" description="Disordered" evidence="4">
    <location>
        <begin position="587"/>
        <end position="611"/>
    </location>
</feature>
<dbReference type="NCBIfam" id="TIGR00254">
    <property type="entry name" value="GGDEF"/>
    <property type="match status" value="1"/>
</dbReference>
<feature type="domain" description="GGDEF" evidence="5">
    <location>
        <begin position="465"/>
        <end position="599"/>
    </location>
</feature>
<dbReference type="RefSeq" id="WP_316701993.1">
    <property type="nucleotide sequence ID" value="NZ_CP136336.1"/>
</dbReference>
<dbReference type="InterPro" id="IPR029787">
    <property type="entry name" value="Nucleotide_cyclase"/>
</dbReference>
<accession>A0ABZ0CVM3</accession>
<dbReference type="GO" id="GO:0052621">
    <property type="term" value="F:diguanylate cyclase activity"/>
    <property type="evidence" value="ECO:0007669"/>
    <property type="project" value="UniProtKB-EC"/>
</dbReference>
<evidence type="ECO:0000256" key="4">
    <source>
        <dbReference type="SAM" id="MobiDB-lite"/>
    </source>
</evidence>
<keyword evidence="6" id="KW-0808">Transferase</keyword>
<dbReference type="EC" id="2.7.7.65" evidence="1"/>
<gene>
    <name evidence="6" type="ORF">RXV79_03010</name>
</gene>
<evidence type="ECO:0000313" key="7">
    <source>
        <dbReference type="Proteomes" id="UP001303946"/>
    </source>
</evidence>
<dbReference type="SUPFAM" id="SSF48452">
    <property type="entry name" value="TPR-like"/>
    <property type="match status" value="1"/>
</dbReference>
<evidence type="ECO:0000256" key="3">
    <source>
        <dbReference type="SAM" id="Coils"/>
    </source>
</evidence>
<keyword evidence="7" id="KW-1185">Reference proteome</keyword>